<evidence type="ECO:0000313" key="5">
    <source>
        <dbReference type="Proteomes" id="UP000253495"/>
    </source>
</evidence>
<keyword evidence="1" id="KW-1133">Transmembrane helix</keyword>
<keyword evidence="5" id="KW-1185">Reference proteome</keyword>
<dbReference type="InterPro" id="IPR053807">
    <property type="entry name" value="LppM"/>
</dbReference>
<feature type="signal peptide" evidence="2">
    <location>
        <begin position="1"/>
        <end position="17"/>
    </location>
</feature>
<evidence type="ECO:0000256" key="1">
    <source>
        <dbReference type="SAM" id="Phobius"/>
    </source>
</evidence>
<feature type="transmembrane region" description="Helical" evidence="1">
    <location>
        <begin position="175"/>
        <end position="199"/>
    </location>
</feature>
<dbReference type="EMBL" id="QPJC01000005">
    <property type="protein sequence ID" value="RCW44036.1"/>
    <property type="molecule type" value="Genomic_DNA"/>
</dbReference>
<comment type="caution">
    <text evidence="4">The sequence shown here is derived from an EMBL/GenBank/DDBJ whole genome shotgun (WGS) entry which is preliminary data.</text>
</comment>
<evidence type="ECO:0000259" key="3">
    <source>
        <dbReference type="Pfam" id="PF21946"/>
    </source>
</evidence>
<evidence type="ECO:0000256" key="2">
    <source>
        <dbReference type="SAM" id="SignalP"/>
    </source>
</evidence>
<protein>
    <submittedName>
        <fullName evidence="4">Uncharacterized protein DUF3153</fullName>
    </submittedName>
</protein>
<organism evidence="4 5">
    <name type="scientific">Halopolyspora algeriensis</name>
    <dbReference type="NCBI Taxonomy" id="1500506"/>
    <lineage>
        <taxon>Bacteria</taxon>
        <taxon>Bacillati</taxon>
        <taxon>Actinomycetota</taxon>
        <taxon>Actinomycetes</taxon>
        <taxon>Actinomycetes incertae sedis</taxon>
        <taxon>Halopolyspora</taxon>
    </lineage>
</organism>
<reference evidence="4 5" key="1">
    <citation type="submission" date="2018-07" db="EMBL/GenBank/DDBJ databases">
        <title>Genomic Encyclopedia of Type Strains, Phase III (KMG-III): the genomes of soil and plant-associated and newly described type strains.</title>
        <authorList>
            <person name="Whitman W."/>
        </authorList>
    </citation>
    <scope>NUCLEOTIDE SEQUENCE [LARGE SCALE GENOMIC DNA]</scope>
    <source>
        <strain evidence="4 5">CECT 8575</strain>
    </source>
</reference>
<evidence type="ECO:0000313" key="4">
    <source>
        <dbReference type="EMBL" id="RCW44036.1"/>
    </source>
</evidence>
<dbReference type="AlphaFoldDB" id="A0A368VVB1"/>
<keyword evidence="2" id="KW-0732">Signal</keyword>
<keyword evidence="1" id="KW-0812">Transmembrane</keyword>
<feature type="domain" description="LppM" evidence="3">
    <location>
        <begin position="17"/>
        <end position="165"/>
    </location>
</feature>
<dbReference type="Pfam" id="PF21946">
    <property type="entry name" value="LppM"/>
    <property type="match status" value="1"/>
</dbReference>
<proteinExistence type="predicted"/>
<feature type="chain" id="PRO_5016638232" evidence="2">
    <location>
        <begin position="18"/>
        <end position="213"/>
    </location>
</feature>
<accession>A0A368VVB1</accession>
<dbReference type="Proteomes" id="UP000253495">
    <property type="component" value="Unassembled WGS sequence"/>
</dbReference>
<gene>
    <name evidence="4" type="ORF">DFQ14_105181</name>
</gene>
<keyword evidence="1" id="KW-0472">Membrane</keyword>
<name>A0A368VVB1_9ACTN</name>
<sequence>MLLITLVAVLVSGCLNANVSLTIYENDRVSGQLMVAVPTPDGEEPLRLQPPQGMADRVRVSPYDNGDRSGSKLSFTKLTFDELEHLAASLSRADSRYRFDIERAGSLVTVQGSVDLTPLAETDSSVLIEINTPGEVTSTNGRTNAGMVSWYPPPGEVTQISATFQFTGTTQNVFWWSWTTLFSALTLATAVLVAVLALLNHRRMRNDTAESAP</sequence>